<name>A0A1N6WQW5_9SPIO</name>
<keyword evidence="7 12" id="KW-0220">Diaminopimelate biosynthesis</keyword>
<organism evidence="16 17">
    <name type="scientific">Alkalispirochaeta americana</name>
    <dbReference type="NCBI Taxonomy" id="159291"/>
    <lineage>
        <taxon>Bacteria</taxon>
        <taxon>Pseudomonadati</taxon>
        <taxon>Spirochaetota</taxon>
        <taxon>Spirochaetia</taxon>
        <taxon>Spirochaetales</taxon>
        <taxon>Spirochaetaceae</taxon>
        <taxon>Alkalispirochaeta</taxon>
    </lineage>
</organism>
<dbReference type="CDD" id="cd00950">
    <property type="entry name" value="DHDPS"/>
    <property type="match status" value="1"/>
</dbReference>
<dbReference type="EMBL" id="FTMS01000018">
    <property type="protein sequence ID" value="SIQ92503.1"/>
    <property type="molecule type" value="Genomic_DNA"/>
</dbReference>
<evidence type="ECO:0000256" key="11">
    <source>
        <dbReference type="ARBA" id="ARBA00047836"/>
    </source>
</evidence>
<dbReference type="SMART" id="SM01130">
    <property type="entry name" value="DHDPS"/>
    <property type="match status" value="1"/>
</dbReference>
<keyword evidence="5 12" id="KW-0963">Cytoplasm</keyword>
<evidence type="ECO:0000256" key="10">
    <source>
        <dbReference type="ARBA" id="ARBA00023270"/>
    </source>
</evidence>
<comment type="catalytic activity">
    <reaction evidence="11 12">
        <text>L-aspartate 4-semialdehyde + pyruvate = (2S,4S)-4-hydroxy-2,3,4,5-tetrahydrodipicolinate + H2O + H(+)</text>
        <dbReference type="Rhea" id="RHEA:34171"/>
        <dbReference type="ChEBI" id="CHEBI:15361"/>
        <dbReference type="ChEBI" id="CHEBI:15377"/>
        <dbReference type="ChEBI" id="CHEBI:15378"/>
        <dbReference type="ChEBI" id="CHEBI:67139"/>
        <dbReference type="ChEBI" id="CHEBI:537519"/>
        <dbReference type="EC" id="4.3.3.7"/>
    </reaction>
</comment>
<dbReference type="GO" id="GO:0009089">
    <property type="term" value="P:lysine biosynthetic process via diaminopimelate"/>
    <property type="evidence" value="ECO:0007669"/>
    <property type="project" value="UniProtKB-UniRule"/>
</dbReference>
<evidence type="ECO:0000256" key="1">
    <source>
        <dbReference type="ARBA" id="ARBA00003294"/>
    </source>
</evidence>
<keyword evidence="9 12" id="KW-0456">Lyase</keyword>
<evidence type="ECO:0000256" key="4">
    <source>
        <dbReference type="ARBA" id="ARBA00012086"/>
    </source>
</evidence>
<comment type="subcellular location">
    <subcellularLocation>
        <location evidence="12">Cytoplasm</location>
    </subcellularLocation>
</comment>
<reference evidence="16 17" key="1">
    <citation type="submission" date="2017-01" db="EMBL/GenBank/DDBJ databases">
        <authorList>
            <person name="Mah S.A."/>
            <person name="Swanson W.J."/>
            <person name="Moy G.W."/>
            <person name="Vacquier V.D."/>
        </authorList>
    </citation>
    <scope>NUCLEOTIDE SEQUENCE [LARGE SCALE GENOMIC DNA]</scope>
    <source>
        <strain evidence="16 17">ASpG1</strain>
    </source>
</reference>
<evidence type="ECO:0000256" key="6">
    <source>
        <dbReference type="ARBA" id="ARBA00022605"/>
    </source>
</evidence>
<dbReference type="PROSITE" id="PS00665">
    <property type="entry name" value="DHDPS_1"/>
    <property type="match status" value="1"/>
</dbReference>
<evidence type="ECO:0000256" key="5">
    <source>
        <dbReference type="ARBA" id="ARBA00022490"/>
    </source>
</evidence>
<evidence type="ECO:0000256" key="14">
    <source>
        <dbReference type="PIRSR" id="PIRSR001365-1"/>
    </source>
</evidence>
<dbReference type="PANTHER" id="PTHR12128:SF66">
    <property type="entry name" value="4-HYDROXY-2-OXOGLUTARATE ALDOLASE, MITOCHONDRIAL"/>
    <property type="match status" value="1"/>
</dbReference>
<keyword evidence="10 12" id="KW-0704">Schiff base</keyword>
<dbReference type="Pfam" id="PF00701">
    <property type="entry name" value="DHDPS"/>
    <property type="match status" value="1"/>
</dbReference>
<keyword evidence="8 12" id="KW-0457">Lysine biosynthesis</keyword>
<feature type="binding site" evidence="12 15">
    <location>
        <position position="45"/>
    </location>
    <ligand>
        <name>pyruvate</name>
        <dbReference type="ChEBI" id="CHEBI:15361"/>
    </ligand>
</feature>
<comment type="function">
    <text evidence="1 12">Catalyzes the condensation of (S)-aspartate-beta-semialdehyde [(S)-ASA] and pyruvate to 4-hydroxy-tetrahydrodipicolinate (HTPA).</text>
</comment>
<evidence type="ECO:0000256" key="3">
    <source>
        <dbReference type="ARBA" id="ARBA00007592"/>
    </source>
</evidence>
<keyword evidence="17" id="KW-1185">Reference proteome</keyword>
<dbReference type="InterPro" id="IPR020624">
    <property type="entry name" value="Schiff_base-form_aldolases_CS"/>
</dbReference>
<evidence type="ECO:0000256" key="12">
    <source>
        <dbReference type="HAMAP-Rule" id="MF_00418"/>
    </source>
</evidence>
<comment type="pathway">
    <text evidence="2 12">Amino-acid biosynthesis; L-lysine biosynthesis via DAP pathway; (S)-tetrahydrodipicolinate from L-aspartate: step 3/4.</text>
</comment>
<dbReference type="InterPro" id="IPR013785">
    <property type="entry name" value="Aldolase_TIM"/>
</dbReference>
<dbReference type="HAMAP" id="MF_00418">
    <property type="entry name" value="DapA"/>
    <property type="match status" value="1"/>
</dbReference>
<dbReference type="AlphaFoldDB" id="A0A1N6WQW5"/>
<keyword evidence="6 12" id="KW-0028">Amino-acid biosynthesis</keyword>
<comment type="caution">
    <text evidence="12">Was originally thought to be a dihydrodipicolinate synthase (DHDPS), catalyzing the condensation of (S)-aspartate-beta-semialdehyde [(S)-ASA] and pyruvate to dihydrodipicolinate (DHDP). However, it was shown in E.coli that the product of the enzymatic reaction is not dihydrodipicolinate but in fact (4S)-4-hydroxy-2,3,4,5-tetrahydro-(2S)-dipicolinic acid (HTPA), and that the consecutive dehydration reaction leading to DHDP is not spontaneous but catalyzed by DapB.</text>
</comment>
<evidence type="ECO:0000256" key="15">
    <source>
        <dbReference type="PIRSR" id="PIRSR001365-2"/>
    </source>
</evidence>
<evidence type="ECO:0000256" key="2">
    <source>
        <dbReference type="ARBA" id="ARBA00005120"/>
    </source>
</evidence>
<evidence type="ECO:0000256" key="9">
    <source>
        <dbReference type="ARBA" id="ARBA00023239"/>
    </source>
</evidence>
<dbReference type="InterPro" id="IPR020625">
    <property type="entry name" value="Schiff_base-form_aldolases_AS"/>
</dbReference>
<dbReference type="SUPFAM" id="SSF51569">
    <property type="entry name" value="Aldolase"/>
    <property type="match status" value="1"/>
</dbReference>
<dbReference type="InterPro" id="IPR002220">
    <property type="entry name" value="DapA-like"/>
</dbReference>
<dbReference type="RefSeq" id="WP_076489710.1">
    <property type="nucleotide sequence ID" value="NZ_FTMS01000018.1"/>
</dbReference>
<dbReference type="Gene3D" id="3.20.20.70">
    <property type="entry name" value="Aldolase class I"/>
    <property type="match status" value="1"/>
</dbReference>
<dbReference type="Proteomes" id="UP000186400">
    <property type="component" value="Unassembled WGS sequence"/>
</dbReference>
<proteinExistence type="inferred from homology"/>
<dbReference type="EC" id="4.3.3.7" evidence="4 12"/>
<accession>A0A1N6WQW5</accession>
<protein>
    <recommendedName>
        <fullName evidence="4 12">4-hydroxy-tetrahydrodipicolinate synthase</fullName>
        <shortName evidence="12">HTPA synthase</shortName>
        <ecNumber evidence="4 12">4.3.3.7</ecNumber>
    </recommendedName>
</protein>
<dbReference type="STRING" id="159291.SAMN05920897_11849"/>
<comment type="similarity">
    <text evidence="3 12 13">Belongs to the DapA family.</text>
</comment>
<dbReference type="PIRSF" id="PIRSF001365">
    <property type="entry name" value="DHDPS"/>
    <property type="match status" value="1"/>
</dbReference>
<dbReference type="GO" id="GO:0008840">
    <property type="term" value="F:4-hydroxy-tetrahydrodipicolinate synthase activity"/>
    <property type="evidence" value="ECO:0007669"/>
    <property type="project" value="UniProtKB-UniRule"/>
</dbReference>
<feature type="binding site" evidence="12 15">
    <location>
        <position position="203"/>
    </location>
    <ligand>
        <name>pyruvate</name>
        <dbReference type="ChEBI" id="CHEBI:15361"/>
    </ligand>
</feature>
<dbReference type="InterPro" id="IPR005263">
    <property type="entry name" value="DapA"/>
</dbReference>
<evidence type="ECO:0000256" key="13">
    <source>
        <dbReference type="PIRNR" id="PIRNR001365"/>
    </source>
</evidence>
<dbReference type="UniPathway" id="UPA00034">
    <property type="reaction ID" value="UER00017"/>
</dbReference>
<dbReference type="PROSITE" id="PS00666">
    <property type="entry name" value="DHDPS_2"/>
    <property type="match status" value="1"/>
</dbReference>
<dbReference type="GO" id="GO:0019877">
    <property type="term" value="P:diaminopimelate biosynthetic process"/>
    <property type="evidence" value="ECO:0007669"/>
    <property type="project" value="UniProtKB-UniRule"/>
</dbReference>
<evidence type="ECO:0000256" key="8">
    <source>
        <dbReference type="ARBA" id="ARBA00023154"/>
    </source>
</evidence>
<evidence type="ECO:0000313" key="17">
    <source>
        <dbReference type="Proteomes" id="UP000186400"/>
    </source>
</evidence>
<feature type="active site" description="Schiff-base intermediate with substrate" evidence="12 14">
    <location>
        <position position="161"/>
    </location>
</feature>
<gene>
    <name evidence="12" type="primary">dapA</name>
    <name evidence="16" type="ORF">SAMN05920897_11849</name>
</gene>
<dbReference type="NCBIfam" id="TIGR00674">
    <property type="entry name" value="dapA"/>
    <property type="match status" value="1"/>
</dbReference>
<dbReference type="PANTHER" id="PTHR12128">
    <property type="entry name" value="DIHYDRODIPICOLINATE SYNTHASE"/>
    <property type="match status" value="1"/>
</dbReference>
<evidence type="ECO:0000313" key="16">
    <source>
        <dbReference type="EMBL" id="SIQ92503.1"/>
    </source>
</evidence>
<feature type="site" description="Part of a proton relay during catalysis" evidence="12">
    <location>
        <position position="107"/>
    </location>
</feature>
<feature type="active site" description="Proton donor/acceptor" evidence="12 14">
    <location>
        <position position="133"/>
    </location>
</feature>
<sequence>MFKGVYTALITPFTAEGAIDEPALRRIVNAQIEAGVAGLVPVGTTGESPTVTHQENIRVIGIVIEEARGRVPVIAGTGSNSTAEAIEMTREAKKLGATATLQVAPYYNKPSQEGFYRHFTTIADTVDLPIMVYNIPGRTGKNIETDTLVRMANHPNIVAIKEASGSISQMMDVIARLPEDFAVLSGDDNLAFVLTSLGGQGVVSVASNLIPSRMVKLVDQTLQGEWAHAREAHYKLLPFFRALFLDTNPVPIKYMMHRAGFCENSYRLPMVPLSEENQRSIDALLTRYGIV</sequence>
<dbReference type="PRINTS" id="PR00146">
    <property type="entry name" value="DHPICSNTHASE"/>
</dbReference>
<comment type="subunit">
    <text evidence="12">Homotetramer; dimer of dimers.</text>
</comment>
<dbReference type="OrthoDB" id="9782828at2"/>
<evidence type="ECO:0000256" key="7">
    <source>
        <dbReference type="ARBA" id="ARBA00022915"/>
    </source>
</evidence>
<dbReference type="GO" id="GO:0005829">
    <property type="term" value="C:cytosol"/>
    <property type="evidence" value="ECO:0007669"/>
    <property type="project" value="TreeGrafter"/>
</dbReference>
<feature type="site" description="Part of a proton relay during catalysis" evidence="12">
    <location>
        <position position="44"/>
    </location>
</feature>